<reference evidence="8 10" key="2">
    <citation type="journal article" date="2013" name="Nature">
        <title>Insights into bilaterian evolution from three spiralian genomes.</title>
        <authorList>
            <person name="Simakov O."/>
            <person name="Marletaz F."/>
            <person name="Cho S.J."/>
            <person name="Edsinger-Gonzales E."/>
            <person name="Havlak P."/>
            <person name="Hellsten U."/>
            <person name="Kuo D.H."/>
            <person name="Larsson T."/>
            <person name="Lv J."/>
            <person name="Arendt D."/>
            <person name="Savage R."/>
            <person name="Osoegawa K."/>
            <person name="de Jong P."/>
            <person name="Grimwood J."/>
            <person name="Chapman J.A."/>
            <person name="Shapiro H."/>
            <person name="Aerts A."/>
            <person name="Otillar R.P."/>
            <person name="Terry A.Y."/>
            <person name="Boore J.L."/>
            <person name="Grigoriev I.V."/>
            <person name="Lindberg D.R."/>
            <person name="Seaver E.C."/>
            <person name="Weisblat D.A."/>
            <person name="Putnam N.H."/>
            <person name="Rokhsar D.S."/>
        </authorList>
    </citation>
    <scope>NUCLEOTIDE SEQUENCE</scope>
    <source>
        <strain evidence="8 10">I ESC-2004</strain>
    </source>
</reference>
<dbReference type="GO" id="GO:0005783">
    <property type="term" value="C:endoplasmic reticulum"/>
    <property type="evidence" value="ECO:0007669"/>
    <property type="project" value="TreeGrafter"/>
</dbReference>
<dbReference type="EMBL" id="KB291798">
    <property type="protein sequence ID" value="ELU18814.1"/>
    <property type="molecule type" value="Genomic_DNA"/>
</dbReference>
<dbReference type="OrthoDB" id="10266980at2759"/>
<feature type="transmembrane region" description="Helical" evidence="6">
    <location>
        <begin position="214"/>
        <end position="234"/>
    </location>
</feature>
<comment type="subcellular location">
    <subcellularLocation>
        <location evidence="1">Membrane</location>
        <topology evidence="1">Multi-pass membrane protein</topology>
    </subcellularLocation>
</comment>
<feature type="transmembrane region" description="Helical" evidence="6">
    <location>
        <begin position="12"/>
        <end position="31"/>
    </location>
</feature>
<reference evidence="9" key="3">
    <citation type="submission" date="2015-06" db="UniProtKB">
        <authorList>
            <consortium name="EnsemblMetazoa"/>
        </authorList>
    </citation>
    <scope>IDENTIFICATION</scope>
</reference>
<dbReference type="STRING" id="283909.N1PBC5"/>
<gene>
    <name evidence="8" type="ORF">CAPTEDRAFT_161581</name>
</gene>
<name>N1PBC5_CAPTE</name>
<dbReference type="EnsemblMetazoa" id="CapteT161581">
    <property type="protein sequence ID" value="CapteP161581"/>
    <property type="gene ID" value="CapteG161581"/>
</dbReference>
<dbReference type="Proteomes" id="UP000014760">
    <property type="component" value="Unassembled WGS sequence"/>
</dbReference>
<organism evidence="8">
    <name type="scientific">Capitella teleta</name>
    <name type="common">Polychaete worm</name>
    <dbReference type="NCBI Taxonomy" id="283909"/>
    <lineage>
        <taxon>Eukaryota</taxon>
        <taxon>Metazoa</taxon>
        <taxon>Spiralia</taxon>
        <taxon>Lophotrochozoa</taxon>
        <taxon>Annelida</taxon>
        <taxon>Polychaeta</taxon>
        <taxon>Sedentaria</taxon>
        <taxon>Scolecida</taxon>
        <taxon>Capitellidae</taxon>
        <taxon>Capitella</taxon>
    </lineage>
</organism>
<evidence type="ECO:0000256" key="4">
    <source>
        <dbReference type="ARBA" id="ARBA00023136"/>
    </source>
</evidence>
<dbReference type="GO" id="GO:0016020">
    <property type="term" value="C:membrane"/>
    <property type="evidence" value="ECO:0007669"/>
    <property type="project" value="UniProtKB-SubCell"/>
</dbReference>
<sequence>MSDVMDSSYWVWVPVGFVLYIGAFHLIWPWMSETYFPAYKLMERSKQLMWKSSISSTVNAVLVSLVCLYVLIFEEEVSRNPVWADSPTVKINCAIMIGYLFQDSVLQIYHYKKIGELSYILHHMSSMYPFYYVMTYGCLPWFANFRMIAEFSTPFVNQRWFLHVLGHSKDSELYVLNGIAMCAMFFMVRILSIAPYWNKVYSIYGTPAAARLGNLWYVMIVSCVILDILNLVWFRKMMKGVRKVLLAKRDDTALKIKNS</sequence>
<keyword evidence="2 5" id="KW-0812">Transmembrane</keyword>
<dbReference type="Pfam" id="PF03798">
    <property type="entry name" value="TRAM_LAG1_CLN8"/>
    <property type="match status" value="1"/>
</dbReference>
<feature type="transmembrane region" description="Helical" evidence="6">
    <location>
        <begin position="52"/>
        <end position="72"/>
    </location>
</feature>
<feature type="domain" description="TLC" evidence="7">
    <location>
        <begin position="45"/>
        <end position="246"/>
    </location>
</feature>
<protein>
    <recommendedName>
        <fullName evidence="7">TLC domain-containing protein</fullName>
    </recommendedName>
</protein>
<dbReference type="SMART" id="SM00724">
    <property type="entry name" value="TLC"/>
    <property type="match status" value="1"/>
</dbReference>
<dbReference type="InterPro" id="IPR006634">
    <property type="entry name" value="TLC-dom"/>
</dbReference>
<reference evidence="10" key="1">
    <citation type="submission" date="2012-12" db="EMBL/GenBank/DDBJ databases">
        <authorList>
            <person name="Hellsten U."/>
            <person name="Grimwood J."/>
            <person name="Chapman J.A."/>
            <person name="Shapiro H."/>
            <person name="Aerts A."/>
            <person name="Otillar R.P."/>
            <person name="Terry A.Y."/>
            <person name="Boore J.L."/>
            <person name="Simakov O."/>
            <person name="Marletaz F."/>
            <person name="Cho S.-J."/>
            <person name="Edsinger-Gonzales E."/>
            <person name="Havlak P."/>
            <person name="Kuo D.-H."/>
            <person name="Larsson T."/>
            <person name="Lv J."/>
            <person name="Arendt D."/>
            <person name="Savage R."/>
            <person name="Osoegawa K."/>
            <person name="de Jong P."/>
            <person name="Lindberg D.R."/>
            <person name="Seaver E.C."/>
            <person name="Weisblat D.A."/>
            <person name="Putnam N.H."/>
            <person name="Grigoriev I.V."/>
            <person name="Rokhsar D.S."/>
        </authorList>
    </citation>
    <scope>NUCLEOTIDE SEQUENCE</scope>
    <source>
        <strain evidence="10">I ESC-2004</strain>
    </source>
</reference>
<dbReference type="PANTHER" id="PTHR13439">
    <property type="entry name" value="CT120 PROTEIN"/>
    <property type="match status" value="1"/>
</dbReference>
<dbReference type="InterPro" id="IPR050846">
    <property type="entry name" value="TLCD"/>
</dbReference>
<evidence type="ECO:0000256" key="3">
    <source>
        <dbReference type="ARBA" id="ARBA00022989"/>
    </source>
</evidence>
<evidence type="ECO:0000256" key="5">
    <source>
        <dbReference type="PROSITE-ProRule" id="PRU00205"/>
    </source>
</evidence>
<keyword evidence="10" id="KW-1185">Reference proteome</keyword>
<dbReference type="PROSITE" id="PS50922">
    <property type="entry name" value="TLC"/>
    <property type="match status" value="1"/>
</dbReference>
<dbReference type="GO" id="GO:0055088">
    <property type="term" value="P:lipid homeostasis"/>
    <property type="evidence" value="ECO:0007669"/>
    <property type="project" value="TreeGrafter"/>
</dbReference>
<dbReference type="PANTHER" id="PTHR13439:SF0">
    <property type="entry name" value="TOPOISOMERASE I DAMAGE AFFECTED PROTEIN 4"/>
    <property type="match status" value="1"/>
</dbReference>
<keyword evidence="4 5" id="KW-0472">Membrane</keyword>
<feature type="transmembrane region" description="Helical" evidence="6">
    <location>
        <begin position="173"/>
        <end position="194"/>
    </location>
</feature>
<evidence type="ECO:0000313" key="10">
    <source>
        <dbReference type="Proteomes" id="UP000014760"/>
    </source>
</evidence>
<evidence type="ECO:0000256" key="2">
    <source>
        <dbReference type="ARBA" id="ARBA00022692"/>
    </source>
</evidence>
<dbReference type="EMBL" id="AMQN01000021">
    <property type="status" value="NOT_ANNOTATED_CDS"/>
    <property type="molecule type" value="Genomic_DNA"/>
</dbReference>
<evidence type="ECO:0000256" key="1">
    <source>
        <dbReference type="ARBA" id="ARBA00004141"/>
    </source>
</evidence>
<dbReference type="OMA" id="MPVYYSH"/>
<evidence type="ECO:0000313" key="8">
    <source>
        <dbReference type="EMBL" id="ELU18814.1"/>
    </source>
</evidence>
<evidence type="ECO:0000313" key="9">
    <source>
        <dbReference type="EnsemblMetazoa" id="CapteP161581"/>
    </source>
</evidence>
<feature type="transmembrane region" description="Helical" evidence="6">
    <location>
        <begin position="130"/>
        <end position="152"/>
    </location>
</feature>
<proteinExistence type="predicted"/>
<keyword evidence="3 6" id="KW-1133">Transmembrane helix</keyword>
<dbReference type="AlphaFoldDB" id="N1PBC5"/>
<evidence type="ECO:0000259" key="7">
    <source>
        <dbReference type="PROSITE" id="PS50922"/>
    </source>
</evidence>
<evidence type="ECO:0000256" key="6">
    <source>
        <dbReference type="SAM" id="Phobius"/>
    </source>
</evidence>
<dbReference type="HOGENOM" id="CLU_034597_2_0_1"/>
<accession>N1PBC5</accession>